<reference evidence="1" key="2">
    <citation type="submission" date="2020-09" db="EMBL/GenBank/DDBJ databases">
        <authorList>
            <person name="Sun Q."/>
            <person name="Ohkuma M."/>
        </authorList>
    </citation>
    <scope>NUCLEOTIDE SEQUENCE</scope>
    <source>
        <strain evidence="1">JCM 4637</strain>
    </source>
</reference>
<comment type="caution">
    <text evidence="1">The sequence shown here is derived from an EMBL/GenBank/DDBJ whole genome shotgun (WGS) entry which is preliminary data.</text>
</comment>
<sequence>MQVRVTGAMSPEPGQMRNHWWWRPGWATGRRFLTWHLTFAGQDDVHRLAAQYRDALKDVEGLSLIPDP</sequence>
<organism evidence="1 2">
    <name type="scientific">Streptomyces finlayi</name>
    <dbReference type="NCBI Taxonomy" id="67296"/>
    <lineage>
        <taxon>Bacteria</taxon>
        <taxon>Bacillati</taxon>
        <taxon>Actinomycetota</taxon>
        <taxon>Actinomycetes</taxon>
        <taxon>Kitasatosporales</taxon>
        <taxon>Streptomycetaceae</taxon>
        <taxon>Streptomyces</taxon>
    </lineage>
</organism>
<reference evidence="1" key="1">
    <citation type="journal article" date="2014" name="Int. J. Syst. Evol. Microbiol.">
        <title>Complete genome sequence of Corynebacterium casei LMG S-19264T (=DSM 44701T), isolated from a smear-ripened cheese.</title>
        <authorList>
            <consortium name="US DOE Joint Genome Institute (JGI-PGF)"/>
            <person name="Walter F."/>
            <person name="Albersmeier A."/>
            <person name="Kalinowski J."/>
            <person name="Ruckert C."/>
        </authorList>
    </citation>
    <scope>NUCLEOTIDE SEQUENCE</scope>
    <source>
        <strain evidence="1">JCM 4637</strain>
    </source>
</reference>
<gene>
    <name evidence="1" type="ORF">GCM10010334_71200</name>
</gene>
<dbReference type="Proteomes" id="UP000638353">
    <property type="component" value="Unassembled WGS sequence"/>
</dbReference>
<proteinExistence type="predicted"/>
<dbReference type="EMBL" id="BMVC01000019">
    <property type="protein sequence ID" value="GHD13271.1"/>
    <property type="molecule type" value="Genomic_DNA"/>
</dbReference>
<name>A0A918X5C0_9ACTN</name>
<evidence type="ECO:0000313" key="2">
    <source>
        <dbReference type="Proteomes" id="UP000638353"/>
    </source>
</evidence>
<dbReference type="AlphaFoldDB" id="A0A918X5C0"/>
<evidence type="ECO:0000313" key="1">
    <source>
        <dbReference type="EMBL" id="GHD13271.1"/>
    </source>
</evidence>
<protein>
    <submittedName>
        <fullName evidence="1">Uncharacterized protein</fullName>
    </submittedName>
</protein>
<accession>A0A918X5C0</accession>